<accession>A0A1F5SMG1</accession>
<comment type="caution">
    <text evidence="3">The sequence shown here is derived from an EMBL/GenBank/DDBJ whole genome shotgun (WGS) entry which is preliminary data.</text>
</comment>
<evidence type="ECO:0000259" key="2">
    <source>
        <dbReference type="Pfam" id="PF13439"/>
    </source>
</evidence>
<dbReference type="InterPro" id="IPR028098">
    <property type="entry name" value="Glyco_trans_4-like_N"/>
</dbReference>
<sequence>MFPPYKGGIGNVAASFAGMLSENNQVTVFTPDYGFKQEQESGAYEVVKLKPLLRYGNGVFAPELFFKLKGFDVVHLHYPFFGGAEVVWLAKFLSFGKFKLLIHYHMDTADLPVAARILRLPDRLIRNSLFSLAAGITCASQDYIEQGKIGRFYRRYPNKFHEIPFGVDTARFYPGLKNSTKNRSLKILFVGGLDRAHYFKGIDVLLRAISELRIPDKDYELQIVGEGDMRPEYEKLAVSLGVASKVRFIGGLSDERLAEVYRTADVAVLPSINGHEAFGLVLLEAMASGVPVIASDLPGVRSVFRDGAEGYFAEPGNAKDLRGKLEKILSDDDKRGCMGAAGRRLAVEKYDLKIIKKRLRGIYDGL</sequence>
<evidence type="ECO:0000313" key="3">
    <source>
        <dbReference type="EMBL" id="OGF27882.1"/>
    </source>
</evidence>
<dbReference type="InterPro" id="IPR001296">
    <property type="entry name" value="Glyco_trans_1"/>
</dbReference>
<dbReference type="GO" id="GO:0016757">
    <property type="term" value="F:glycosyltransferase activity"/>
    <property type="evidence" value="ECO:0007669"/>
    <property type="project" value="InterPro"/>
</dbReference>
<name>A0A1F5SMG1_9BACT</name>
<dbReference type="STRING" id="1797994.A2227_04680"/>
<gene>
    <name evidence="3" type="ORF">A2227_04680</name>
</gene>
<dbReference type="Pfam" id="PF13439">
    <property type="entry name" value="Glyco_transf_4"/>
    <property type="match status" value="1"/>
</dbReference>
<reference evidence="3 4" key="1">
    <citation type="journal article" date="2016" name="Nat. Commun.">
        <title>Thousands of microbial genomes shed light on interconnected biogeochemical processes in an aquifer system.</title>
        <authorList>
            <person name="Anantharaman K."/>
            <person name="Brown C.T."/>
            <person name="Hug L.A."/>
            <person name="Sharon I."/>
            <person name="Castelle C.J."/>
            <person name="Probst A.J."/>
            <person name="Thomas B.C."/>
            <person name="Singh A."/>
            <person name="Wilkins M.J."/>
            <person name="Karaoz U."/>
            <person name="Brodie E.L."/>
            <person name="Williams K.H."/>
            <person name="Hubbard S.S."/>
            <person name="Banfield J.F."/>
        </authorList>
    </citation>
    <scope>NUCLEOTIDE SEQUENCE [LARGE SCALE GENOMIC DNA]</scope>
</reference>
<evidence type="ECO:0000313" key="4">
    <source>
        <dbReference type="Proteomes" id="UP000178367"/>
    </source>
</evidence>
<feature type="domain" description="Glycosyl transferase family 1" evidence="1">
    <location>
        <begin position="181"/>
        <end position="344"/>
    </location>
</feature>
<dbReference type="Pfam" id="PF00534">
    <property type="entry name" value="Glycos_transf_1"/>
    <property type="match status" value="1"/>
</dbReference>
<dbReference type="Proteomes" id="UP000178367">
    <property type="component" value="Unassembled WGS sequence"/>
</dbReference>
<dbReference type="PANTHER" id="PTHR45947:SF3">
    <property type="entry name" value="SULFOQUINOVOSYL TRANSFERASE SQD2"/>
    <property type="match status" value="1"/>
</dbReference>
<organism evidence="3 4">
    <name type="scientific">Candidatus Falkowbacteria bacterium RIFOXYA2_FULL_47_19</name>
    <dbReference type="NCBI Taxonomy" id="1797994"/>
    <lineage>
        <taxon>Bacteria</taxon>
        <taxon>Candidatus Falkowiibacteriota</taxon>
    </lineage>
</organism>
<dbReference type="AlphaFoldDB" id="A0A1F5SMG1"/>
<feature type="domain" description="Glycosyltransferase subfamily 4-like N-terminal" evidence="2">
    <location>
        <begin position="7"/>
        <end position="171"/>
    </location>
</feature>
<protein>
    <recommendedName>
        <fullName evidence="5">Glycosyl transferase family 1 domain-containing protein</fullName>
    </recommendedName>
</protein>
<dbReference type="Gene3D" id="3.40.50.2000">
    <property type="entry name" value="Glycogen Phosphorylase B"/>
    <property type="match status" value="2"/>
</dbReference>
<evidence type="ECO:0008006" key="5">
    <source>
        <dbReference type="Google" id="ProtNLM"/>
    </source>
</evidence>
<dbReference type="InterPro" id="IPR050194">
    <property type="entry name" value="Glycosyltransferase_grp1"/>
</dbReference>
<dbReference type="SUPFAM" id="SSF53756">
    <property type="entry name" value="UDP-Glycosyltransferase/glycogen phosphorylase"/>
    <property type="match status" value="1"/>
</dbReference>
<dbReference type="EMBL" id="MFGB01000005">
    <property type="protein sequence ID" value="OGF27882.1"/>
    <property type="molecule type" value="Genomic_DNA"/>
</dbReference>
<evidence type="ECO:0000259" key="1">
    <source>
        <dbReference type="Pfam" id="PF00534"/>
    </source>
</evidence>
<proteinExistence type="predicted"/>
<dbReference type="CDD" id="cd03801">
    <property type="entry name" value="GT4_PimA-like"/>
    <property type="match status" value="1"/>
</dbReference>
<dbReference type="PANTHER" id="PTHR45947">
    <property type="entry name" value="SULFOQUINOVOSYL TRANSFERASE SQD2"/>
    <property type="match status" value="1"/>
</dbReference>